<dbReference type="AlphaFoldDB" id="A0A9D9J4V1"/>
<comment type="similarity">
    <text evidence="7">Belongs to the class I-like SAM-binding methyltransferase superfamily. TrmB family.</text>
</comment>
<feature type="binding site" evidence="7">
    <location>
        <begin position="270"/>
        <end position="273"/>
    </location>
    <ligand>
        <name>substrate</name>
    </ligand>
</feature>
<comment type="caution">
    <text evidence="8">The sequence shown here is derived from an EMBL/GenBank/DDBJ whole genome shotgun (WGS) entry which is preliminary data.</text>
</comment>
<keyword evidence="6 7" id="KW-0819">tRNA processing</keyword>
<dbReference type="PANTHER" id="PTHR23417:SF14">
    <property type="entry name" value="PENTACOTRIPEPTIDE-REPEAT REGION OF PRORP DOMAIN-CONTAINING PROTEIN"/>
    <property type="match status" value="1"/>
</dbReference>
<dbReference type="HAMAP" id="MF_01057">
    <property type="entry name" value="tRNA_methyltr_TrmB"/>
    <property type="match status" value="1"/>
</dbReference>
<dbReference type="GO" id="GO:0043527">
    <property type="term" value="C:tRNA methyltransferase complex"/>
    <property type="evidence" value="ECO:0007669"/>
    <property type="project" value="TreeGrafter"/>
</dbReference>
<sequence>MGKDKLRKFKENETFGCLVQPCTDDLIVRPVDGAGNPDTSPADTGDNAYGHGKVLYKDHPLKGHWGERMFGNSHPVVVELGCGKGEYTVDLALRNPGCNYIGVDIKGARLWKGAKYAHEHGLSNVAFLRTRIEFIEALFGPGEVSEIWITFADPQIGREKKRLTSPLFLSRYRNFLKKGGIVHLKTDSRYLHEYTRAIVEQNGLEMLACSTDIYGSLAKKVASGYFFDGGSAAVSQEELEGSDAWRQLMASPLASVCGKDAVEALFQVQTFYESQYLAQGIPITYLAFRVDHDGDYVSPDWSAELWER</sequence>
<dbReference type="SUPFAM" id="SSF53335">
    <property type="entry name" value="S-adenosyl-L-methionine-dependent methyltransferases"/>
    <property type="match status" value="1"/>
</dbReference>
<proteinExistence type="inferred from homology"/>
<dbReference type="InterPro" id="IPR003358">
    <property type="entry name" value="tRNA_(Gua-N-7)_MeTrfase_Trmb"/>
</dbReference>
<dbReference type="EC" id="2.1.1.33" evidence="7"/>
<reference evidence="8" key="2">
    <citation type="journal article" date="2021" name="PeerJ">
        <title>Extensive microbial diversity within the chicken gut microbiome revealed by metagenomics and culture.</title>
        <authorList>
            <person name="Gilroy R."/>
            <person name="Ravi A."/>
            <person name="Getino M."/>
            <person name="Pursley I."/>
            <person name="Horton D.L."/>
            <person name="Alikhan N.F."/>
            <person name="Baker D."/>
            <person name="Gharbi K."/>
            <person name="Hall N."/>
            <person name="Watson M."/>
            <person name="Adriaenssens E.M."/>
            <person name="Foster-Nyarko E."/>
            <person name="Jarju S."/>
            <person name="Secka A."/>
            <person name="Antonio M."/>
            <person name="Oren A."/>
            <person name="Chaudhuri R.R."/>
            <person name="La Ragione R."/>
            <person name="Hildebrand F."/>
            <person name="Pallen M.J."/>
        </authorList>
    </citation>
    <scope>NUCLEOTIDE SEQUENCE</scope>
    <source>
        <strain evidence="8">B2-16538</strain>
    </source>
</reference>
<evidence type="ECO:0000313" key="8">
    <source>
        <dbReference type="EMBL" id="MBO8485384.1"/>
    </source>
</evidence>
<comment type="function">
    <text evidence="2 7">Catalyzes the formation of N(7)-methylguanine at position 46 (m7G46) in tRNA.</text>
</comment>
<comment type="catalytic activity">
    <reaction evidence="1 7">
        <text>guanosine(46) in tRNA + S-adenosyl-L-methionine = N(7)-methylguanosine(46) in tRNA + S-adenosyl-L-homocysteine</text>
        <dbReference type="Rhea" id="RHEA:42708"/>
        <dbReference type="Rhea" id="RHEA-COMP:10188"/>
        <dbReference type="Rhea" id="RHEA-COMP:10189"/>
        <dbReference type="ChEBI" id="CHEBI:57856"/>
        <dbReference type="ChEBI" id="CHEBI:59789"/>
        <dbReference type="ChEBI" id="CHEBI:74269"/>
        <dbReference type="ChEBI" id="CHEBI:74480"/>
        <dbReference type="EC" id="2.1.1.33"/>
    </reaction>
</comment>
<dbReference type="GO" id="GO:0008176">
    <property type="term" value="F:tRNA (guanine(46)-N7)-methyltransferase activity"/>
    <property type="evidence" value="ECO:0007669"/>
    <property type="project" value="UniProtKB-UniRule"/>
</dbReference>
<feature type="binding site" evidence="7">
    <location>
        <position position="153"/>
    </location>
    <ligand>
        <name>S-adenosyl-L-methionine</name>
        <dbReference type="ChEBI" id="CHEBI:59789"/>
    </ligand>
</feature>
<dbReference type="InterPro" id="IPR029063">
    <property type="entry name" value="SAM-dependent_MTases_sf"/>
</dbReference>
<keyword evidence="5 7" id="KW-0949">S-adenosyl-L-methionine</keyword>
<name>A0A9D9J4V1_9BACT</name>
<dbReference type="Pfam" id="PF02390">
    <property type="entry name" value="Methyltransf_4"/>
    <property type="match status" value="1"/>
</dbReference>
<evidence type="ECO:0000313" key="9">
    <source>
        <dbReference type="Proteomes" id="UP000823750"/>
    </source>
</evidence>
<evidence type="ECO:0000256" key="5">
    <source>
        <dbReference type="ARBA" id="ARBA00022691"/>
    </source>
</evidence>
<dbReference type="EMBL" id="JADILX010000052">
    <property type="protein sequence ID" value="MBO8485384.1"/>
    <property type="molecule type" value="Genomic_DNA"/>
</dbReference>
<organism evidence="8 9">
    <name type="scientific">Candidatus Cryptobacteroides excrementavium</name>
    <dbReference type="NCBI Taxonomy" id="2840759"/>
    <lineage>
        <taxon>Bacteria</taxon>
        <taxon>Pseudomonadati</taxon>
        <taxon>Bacteroidota</taxon>
        <taxon>Bacteroidia</taxon>
        <taxon>Bacteroidales</taxon>
        <taxon>Candidatus Cryptobacteroides</taxon>
    </lineage>
</organism>
<feature type="binding site" evidence="7">
    <location>
        <position position="79"/>
    </location>
    <ligand>
        <name>S-adenosyl-L-methionine</name>
        <dbReference type="ChEBI" id="CHEBI:59789"/>
    </ligand>
</feature>
<feature type="binding site" evidence="7">
    <location>
        <position position="104"/>
    </location>
    <ligand>
        <name>S-adenosyl-L-methionine</name>
        <dbReference type="ChEBI" id="CHEBI:59789"/>
    </ligand>
</feature>
<keyword evidence="4 7" id="KW-0808">Transferase</keyword>
<dbReference type="PANTHER" id="PTHR23417">
    <property type="entry name" value="3-DEOXY-D-MANNO-OCTULOSONIC-ACID TRANSFERASE/TRNA GUANINE-N 7 - -METHYLTRANSFERASE"/>
    <property type="match status" value="1"/>
</dbReference>
<reference evidence="8" key="1">
    <citation type="submission" date="2020-10" db="EMBL/GenBank/DDBJ databases">
        <authorList>
            <person name="Gilroy R."/>
        </authorList>
    </citation>
    <scope>NUCLEOTIDE SEQUENCE</scope>
    <source>
        <strain evidence="8">B2-16538</strain>
    </source>
</reference>
<dbReference type="NCBIfam" id="NF001080">
    <property type="entry name" value="PRK00121.2-2"/>
    <property type="match status" value="1"/>
</dbReference>
<comment type="pathway">
    <text evidence="7">tRNA modification; N(7)-methylguanine-tRNA biosynthesis.</text>
</comment>
<evidence type="ECO:0000256" key="3">
    <source>
        <dbReference type="ARBA" id="ARBA00022603"/>
    </source>
</evidence>
<protein>
    <recommendedName>
        <fullName evidence="7">tRNA (guanine-N(7)-)-methyltransferase</fullName>
        <ecNumber evidence="7">2.1.1.33</ecNumber>
    </recommendedName>
    <alternativeName>
        <fullName evidence="7">tRNA (guanine(46)-N(7))-methyltransferase</fullName>
    </alternativeName>
    <alternativeName>
        <fullName evidence="7">tRNA(m7G46)-methyltransferase</fullName>
    </alternativeName>
</protein>
<dbReference type="Gene3D" id="3.40.50.150">
    <property type="entry name" value="Vaccinia Virus protein VP39"/>
    <property type="match status" value="1"/>
</dbReference>
<dbReference type="Proteomes" id="UP000823750">
    <property type="component" value="Unassembled WGS sequence"/>
</dbReference>
<evidence type="ECO:0000256" key="4">
    <source>
        <dbReference type="ARBA" id="ARBA00022679"/>
    </source>
</evidence>
<evidence type="ECO:0000256" key="7">
    <source>
        <dbReference type="HAMAP-Rule" id="MF_01057"/>
    </source>
</evidence>
<dbReference type="PROSITE" id="PS51625">
    <property type="entry name" value="SAM_MT_TRMB"/>
    <property type="match status" value="1"/>
</dbReference>
<evidence type="ECO:0000256" key="6">
    <source>
        <dbReference type="ARBA" id="ARBA00022694"/>
    </source>
</evidence>
<evidence type="ECO:0000256" key="1">
    <source>
        <dbReference type="ARBA" id="ARBA00000142"/>
    </source>
</evidence>
<gene>
    <name evidence="7 8" type="primary">trmB</name>
    <name evidence="8" type="ORF">IAB78_03050</name>
</gene>
<feature type="binding site" evidence="7">
    <location>
        <position position="187"/>
    </location>
    <ligand>
        <name>substrate</name>
    </ligand>
</feature>
<accession>A0A9D9J4V1</accession>
<dbReference type="InterPro" id="IPR055361">
    <property type="entry name" value="tRNA_methyltr_TrmB_bact"/>
</dbReference>
<comment type="caution">
    <text evidence="7">Lacks conserved residue(s) required for the propagation of feature annotation.</text>
</comment>
<evidence type="ECO:0000256" key="2">
    <source>
        <dbReference type="ARBA" id="ARBA00003015"/>
    </source>
</evidence>
<keyword evidence="3 7" id="KW-0489">Methyltransferase</keyword>
<dbReference type="CDD" id="cd02440">
    <property type="entry name" value="AdoMet_MTases"/>
    <property type="match status" value="1"/>
</dbReference>